<dbReference type="InterPro" id="IPR036770">
    <property type="entry name" value="Ankyrin_rpt-contain_sf"/>
</dbReference>
<feature type="transmembrane region" description="Helical" evidence="11">
    <location>
        <begin position="555"/>
        <end position="572"/>
    </location>
</feature>
<evidence type="ECO:0000256" key="3">
    <source>
        <dbReference type="ARBA" id="ARBA00022475"/>
    </source>
</evidence>
<feature type="transmembrane region" description="Helical" evidence="11">
    <location>
        <begin position="514"/>
        <end position="534"/>
    </location>
</feature>
<keyword evidence="9" id="KW-0407">Ion channel</keyword>
<evidence type="ECO:0000256" key="8">
    <source>
        <dbReference type="ARBA" id="ARBA00023065"/>
    </source>
</evidence>
<dbReference type="PANTHER" id="PTHR10582">
    <property type="entry name" value="TRANSIENT RECEPTOR POTENTIAL ION CHANNEL PROTEIN"/>
    <property type="match status" value="1"/>
</dbReference>
<keyword evidence="11" id="KW-0472">Membrane</keyword>
<proteinExistence type="predicted"/>
<evidence type="ECO:0000256" key="1">
    <source>
        <dbReference type="ARBA" id="ARBA00004651"/>
    </source>
</evidence>
<dbReference type="Pfam" id="PF00023">
    <property type="entry name" value="Ank"/>
    <property type="match status" value="2"/>
</dbReference>
<evidence type="ECO:0000256" key="2">
    <source>
        <dbReference type="ARBA" id="ARBA00022448"/>
    </source>
</evidence>
<dbReference type="EMBL" id="OU892278">
    <property type="protein sequence ID" value="CAG9764155.1"/>
    <property type="molecule type" value="Genomic_DNA"/>
</dbReference>
<evidence type="ECO:0000256" key="10">
    <source>
        <dbReference type="PROSITE-ProRule" id="PRU00023"/>
    </source>
</evidence>
<sequence length="708" mass="81064">MGNTESNVTSGVKKQAGAAMQPIYKLCDLKGGGLLVELMKRATQNKQYAEIDHAIKTKVEHFLYNKGAGRYIPISQMVLLRNKERARHKLLPQLKGMENPDEFEVDDEGTEISEEEYRKNPSKYRPVCWKLKERGAVGETIMHLCLLNATSLHADIAKRLLRFYPNLIWDIYISDEYYGENVLHIAIVNEDPSMVKFLLAANVNIQERCFGNFMCPEDQKSSRFDSLDHEWVNVCPETNYDGYVYWGEYPLSFAACLGQEESFRLILAKGADLDAQDTNGNTILHLLVIYSKVELFDMAYEVGASLPIKNVQNLTPLTLTAKLARMDIFFHILKLEREIYWQIGSITCAAYPLSQIDTIDTITGQISKTSALNLVVFGDKDEHLELLDGVLVDLLNAKWNTFVKFKFYRQFFTFAFYFIISLIAFIHRPGPSIHAEVSKTSTNTTKHTSAFNITPENVSAALNLTSQIMKNLHKAVKKDNMDHNDDDDYDVEEWWDNLQEECRLMNLDKEESQVRFAAEIGITFGAFFYLAAAVREARFLGLRMFFENLMTAPSRVMFLFSCILVFGVIPWLRLLCLDEIEDVIAVVVMLTTAPYFLFFCRGFKTVGPFVVMIYRMVMGDLLRFAAIYMVFVMGFSQAYYIIFLSFDNPLTPEDVDDSKTNPMSTPAESIMAMFLMSMTNFGDYYNAFARTEHEYEAKVRKQHDHGSS</sequence>
<feature type="transmembrane region" description="Helical" evidence="11">
    <location>
        <begin position="407"/>
        <end position="426"/>
    </location>
</feature>
<keyword evidence="11" id="KW-0812">Transmembrane</keyword>
<dbReference type="Gene3D" id="1.25.40.20">
    <property type="entry name" value="Ankyrin repeat-containing domain"/>
    <property type="match status" value="1"/>
</dbReference>
<evidence type="ECO:0000313" key="12">
    <source>
        <dbReference type="EMBL" id="CAG9764155.1"/>
    </source>
</evidence>
<keyword evidence="13" id="KW-1185">Reference proteome</keyword>
<dbReference type="GO" id="GO:0098703">
    <property type="term" value="P:calcium ion import across plasma membrane"/>
    <property type="evidence" value="ECO:0007669"/>
    <property type="project" value="TreeGrafter"/>
</dbReference>
<keyword evidence="8" id="KW-0406">Ion transport</keyword>
<keyword evidence="6" id="KW-0677">Repeat</keyword>
<dbReference type="GO" id="GO:0005886">
    <property type="term" value="C:plasma membrane"/>
    <property type="evidence" value="ECO:0007669"/>
    <property type="project" value="UniProtKB-SubCell"/>
</dbReference>
<dbReference type="InterPro" id="IPR024862">
    <property type="entry name" value="TRPV"/>
</dbReference>
<keyword evidence="11" id="KW-1133">Transmembrane helix</keyword>
<feature type="repeat" description="ANK" evidence="10">
    <location>
        <begin position="246"/>
        <end position="278"/>
    </location>
</feature>
<dbReference type="GO" id="GO:0034703">
    <property type="term" value="C:cation channel complex"/>
    <property type="evidence" value="ECO:0007669"/>
    <property type="project" value="UniProtKB-ARBA"/>
</dbReference>
<dbReference type="GO" id="GO:0005262">
    <property type="term" value="F:calcium channel activity"/>
    <property type="evidence" value="ECO:0007669"/>
    <property type="project" value="UniProtKB-KW"/>
</dbReference>
<keyword evidence="4" id="KW-0109">Calcium transport</keyword>
<dbReference type="AlphaFoldDB" id="A0A9N9MJL5"/>
<keyword evidence="3" id="KW-1003">Cell membrane</keyword>
<dbReference type="InterPro" id="IPR002110">
    <property type="entry name" value="Ankyrin_rpt"/>
</dbReference>
<dbReference type="PROSITE" id="PS50297">
    <property type="entry name" value="ANK_REP_REGION"/>
    <property type="match status" value="1"/>
</dbReference>
<dbReference type="PANTHER" id="PTHR10582:SF28">
    <property type="entry name" value="NANCHUNG, ISOFORM B"/>
    <property type="match status" value="1"/>
</dbReference>
<evidence type="ECO:0000256" key="7">
    <source>
        <dbReference type="ARBA" id="ARBA00022837"/>
    </source>
</evidence>
<feature type="transmembrane region" description="Helical" evidence="11">
    <location>
        <begin position="584"/>
        <end position="603"/>
    </location>
</feature>
<feature type="transmembrane region" description="Helical" evidence="11">
    <location>
        <begin position="666"/>
        <end position="685"/>
    </location>
</feature>
<evidence type="ECO:0000256" key="9">
    <source>
        <dbReference type="ARBA" id="ARBA00023303"/>
    </source>
</evidence>
<evidence type="ECO:0000256" key="11">
    <source>
        <dbReference type="SAM" id="Phobius"/>
    </source>
</evidence>
<evidence type="ECO:0000256" key="4">
    <source>
        <dbReference type="ARBA" id="ARBA00022568"/>
    </source>
</evidence>
<evidence type="ECO:0000313" key="13">
    <source>
        <dbReference type="Proteomes" id="UP001152799"/>
    </source>
</evidence>
<gene>
    <name evidence="12" type="ORF">CEUTPL_LOCUS4800</name>
</gene>
<protein>
    <recommendedName>
        <fullName evidence="14">Transient receptor potential cation channel subfamily V member 6</fullName>
    </recommendedName>
</protein>
<keyword evidence="7" id="KW-0106">Calcium</keyword>
<organism evidence="12 13">
    <name type="scientific">Ceutorhynchus assimilis</name>
    <name type="common">cabbage seed weevil</name>
    <dbReference type="NCBI Taxonomy" id="467358"/>
    <lineage>
        <taxon>Eukaryota</taxon>
        <taxon>Metazoa</taxon>
        <taxon>Ecdysozoa</taxon>
        <taxon>Arthropoda</taxon>
        <taxon>Hexapoda</taxon>
        <taxon>Insecta</taxon>
        <taxon>Pterygota</taxon>
        <taxon>Neoptera</taxon>
        <taxon>Endopterygota</taxon>
        <taxon>Coleoptera</taxon>
        <taxon>Polyphaga</taxon>
        <taxon>Cucujiformia</taxon>
        <taxon>Curculionidae</taxon>
        <taxon>Ceutorhynchinae</taxon>
        <taxon>Ceutorhynchus</taxon>
    </lineage>
</organism>
<dbReference type="SMART" id="SM00248">
    <property type="entry name" value="ANK"/>
    <property type="match status" value="5"/>
</dbReference>
<evidence type="ECO:0000256" key="6">
    <source>
        <dbReference type="ARBA" id="ARBA00022737"/>
    </source>
</evidence>
<evidence type="ECO:0000256" key="5">
    <source>
        <dbReference type="ARBA" id="ARBA00022673"/>
    </source>
</evidence>
<dbReference type="Proteomes" id="UP001152799">
    <property type="component" value="Chromosome 2"/>
</dbReference>
<comment type="subcellular location">
    <subcellularLocation>
        <location evidence="1">Cell membrane</location>
        <topology evidence="1">Multi-pass membrane protein</topology>
    </subcellularLocation>
</comment>
<evidence type="ECO:0008006" key="14">
    <source>
        <dbReference type="Google" id="ProtNLM"/>
    </source>
</evidence>
<feature type="transmembrane region" description="Helical" evidence="11">
    <location>
        <begin position="624"/>
        <end position="646"/>
    </location>
</feature>
<keyword evidence="2" id="KW-0813">Transport</keyword>
<dbReference type="FunFam" id="1.25.40.20:FF:000181">
    <property type="entry name" value="Nanchung, isoform A"/>
    <property type="match status" value="1"/>
</dbReference>
<dbReference type="OrthoDB" id="533508at2759"/>
<accession>A0A9N9MJL5</accession>
<reference evidence="12" key="1">
    <citation type="submission" date="2022-01" db="EMBL/GenBank/DDBJ databases">
        <authorList>
            <person name="King R."/>
        </authorList>
    </citation>
    <scope>NUCLEOTIDE SEQUENCE</scope>
</reference>
<dbReference type="SUPFAM" id="SSF48403">
    <property type="entry name" value="Ankyrin repeat"/>
    <property type="match status" value="1"/>
</dbReference>
<keyword evidence="5" id="KW-0107">Calcium channel</keyword>
<keyword evidence="10" id="KW-0040">ANK repeat</keyword>
<name>A0A9N9MJL5_9CUCU</name>
<dbReference type="PROSITE" id="PS50088">
    <property type="entry name" value="ANK_REPEAT"/>
    <property type="match status" value="1"/>
</dbReference>